<dbReference type="KEGG" id="nwi:Nwi_2126"/>
<dbReference type="Proteomes" id="UP000002531">
    <property type="component" value="Chromosome"/>
</dbReference>
<dbReference type="eggNOG" id="ENOG502ZCM1">
    <property type="taxonomic scope" value="Bacteria"/>
</dbReference>
<organism evidence="2 3">
    <name type="scientific">Nitrobacter winogradskyi (strain ATCC 25391 / DSM 10237 / CIP 104748 / NCIMB 11846 / Nb-255)</name>
    <dbReference type="NCBI Taxonomy" id="323098"/>
    <lineage>
        <taxon>Bacteria</taxon>
        <taxon>Pseudomonadati</taxon>
        <taxon>Pseudomonadota</taxon>
        <taxon>Alphaproteobacteria</taxon>
        <taxon>Hyphomicrobiales</taxon>
        <taxon>Nitrobacteraceae</taxon>
        <taxon>Nitrobacter</taxon>
    </lineage>
</organism>
<dbReference type="EMBL" id="CP000115">
    <property type="protein sequence ID" value="ABA05381.1"/>
    <property type="molecule type" value="Genomic_DNA"/>
</dbReference>
<sequence>MIRRSGRRASASTARCWSITPMRSASPANSGSDPANRQPFFLQPARPPRRALSFQEPDMADFFTHFSCLLDVGTPQNAARALEIYNRMMEENAAEDPLSEAFLLSIQPEHGGTQIWIRDDTTGDPQAVIEFVLRCAEEFGLTGRWGFQWANTCSRPRVNAFGGGAHVLDLGRRRTVAWIATNGWLDRTLSDERGKRGAR</sequence>
<proteinExistence type="predicted"/>
<feature type="region of interest" description="Disordered" evidence="1">
    <location>
        <begin position="20"/>
        <end position="43"/>
    </location>
</feature>
<accession>Q3SQR0</accession>
<dbReference type="AlphaFoldDB" id="Q3SQR0"/>
<feature type="compositionally biased region" description="Polar residues" evidence="1">
    <location>
        <begin position="21"/>
        <end position="35"/>
    </location>
</feature>
<dbReference type="STRING" id="323098.Nwi_2126"/>
<evidence type="ECO:0000313" key="3">
    <source>
        <dbReference type="Proteomes" id="UP000002531"/>
    </source>
</evidence>
<dbReference type="HOGENOM" id="CLU_118553_0_0_5"/>
<reference evidence="2 3" key="1">
    <citation type="journal article" date="2006" name="Appl. Environ. Microbiol.">
        <title>Genome sequence of the chemolithoautotrophic nitrite-oxidizing bacterium Nitrobacter winogradskyi Nb-255.</title>
        <authorList>
            <person name="Starkenburg S.R."/>
            <person name="Chain P.S."/>
            <person name="Sayavedra-Soto L.A."/>
            <person name="Hauser L."/>
            <person name="Land M.L."/>
            <person name="Larimer F.W."/>
            <person name="Malfatti S.A."/>
            <person name="Klotz M.G."/>
            <person name="Bottomley P.J."/>
            <person name="Arp D.J."/>
            <person name="Hickey W.J."/>
        </authorList>
    </citation>
    <scope>NUCLEOTIDE SEQUENCE [LARGE SCALE GENOMIC DNA]</scope>
    <source>
        <strain evidence="3">ATCC 25391 / DSM 10237 / CIP 104748 / NCIMB 11846 / Nb-255</strain>
    </source>
</reference>
<protein>
    <submittedName>
        <fullName evidence="2">Uncharacterized protein</fullName>
    </submittedName>
</protein>
<gene>
    <name evidence="2" type="ordered locus">Nwi_2126</name>
</gene>
<evidence type="ECO:0000256" key="1">
    <source>
        <dbReference type="SAM" id="MobiDB-lite"/>
    </source>
</evidence>
<keyword evidence="3" id="KW-1185">Reference proteome</keyword>
<name>Q3SQR0_NITWN</name>
<evidence type="ECO:0000313" key="2">
    <source>
        <dbReference type="EMBL" id="ABA05381.1"/>
    </source>
</evidence>